<feature type="transmembrane region" description="Helical" evidence="5">
    <location>
        <begin position="278"/>
        <end position="298"/>
    </location>
</feature>
<evidence type="ECO:0000256" key="3">
    <source>
        <dbReference type="ARBA" id="ARBA00022989"/>
    </source>
</evidence>
<dbReference type="Proteomes" id="UP000663845">
    <property type="component" value="Unassembled WGS sequence"/>
</dbReference>
<evidence type="ECO:0000256" key="4">
    <source>
        <dbReference type="ARBA" id="ARBA00023136"/>
    </source>
</evidence>
<reference evidence="7" key="1">
    <citation type="submission" date="2021-02" db="EMBL/GenBank/DDBJ databases">
        <authorList>
            <person name="Nowell W R."/>
        </authorList>
    </citation>
    <scope>NUCLEOTIDE SEQUENCE</scope>
</reference>
<comment type="subcellular location">
    <subcellularLocation>
        <location evidence="1">Membrane</location>
    </subcellularLocation>
</comment>
<dbReference type="SUPFAM" id="SSF81321">
    <property type="entry name" value="Family A G protein-coupled receptor-like"/>
    <property type="match status" value="1"/>
</dbReference>
<evidence type="ECO:0000259" key="6">
    <source>
        <dbReference type="PROSITE" id="PS50262"/>
    </source>
</evidence>
<evidence type="ECO:0000256" key="1">
    <source>
        <dbReference type="ARBA" id="ARBA00004370"/>
    </source>
</evidence>
<dbReference type="Gene3D" id="1.20.1070.10">
    <property type="entry name" value="Rhodopsin 7-helix transmembrane proteins"/>
    <property type="match status" value="1"/>
</dbReference>
<feature type="transmembrane region" description="Helical" evidence="5">
    <location>
        <begin position="102"/>
        <end position="123"/>
    </location>
</feature>
<dbReference type="InterPro" id="IPR017452">
    <property type="entry name" value="GPCR_Rhodpsn_7TM"/>
</dbReference>
<proteinExistence type="predicted"/>
<dbReference type="InterPro" id="IPR000276">
    <property type="entry name" value="GPCR_Rhodpsn"/>
</dbReference>
<dbReference type="PROSITE" id="PS50262">
    <property type="entry name" value="G_PROTEIN_RECEP_F1_2"/>
    <property type="match status" value="1"/>
</dbReference>
<name>A0A813P0L0_9BILA</name>
<organism evidence="7 8">
    <name type="scientific">Adineta steineri</name>
    <dbReference type="NCBI Taxonomy" id="433720"/>
    <lineage>
        <taxon>Eukaryota</taxon>
        <taxon>Metazoa</taxon>
        <taxon>Spiralia</taxon>
        <taxon>Gnathifera</taxon>
        <taxon>Rotifera</taxon>
        <taxon>Eurotatoria</taxon>
        <taxon>Bdelloidea</taxon>
        <taxon>Adinetida</taxon>
        <taxon>Adinetidae</taxon>
        <taxon>Adineta</taxon>
    </lineage>
</organism>
<dbReference type="CDD" id="cd00637">
    <property type="entry name" value="7tm_classA_rhodopsin-like"/>
    <property type="match status" value="1"/>
</dbReference>
<evidence type="ECO:0000256" key="5">
    <source>
        <dbReference type="SAM" id="Phobius"/>
    </source>
</evidence>
<feature type="domain" description="G-protein coupled receptors family 1 profile" evidence="6">
    <location>
        <begin position="42"/>
        <end position="294"/>
    </location>
</feature>
<dbReference type="AlphaFoldDB" id="A0A813P0L0"/>
<protein>
    <recommendedName>
        <fullName evidence="6">G-protein coupled receptors family 1 profile domain-containing protein</fullName>
    </recommendedName>
</protein>
<comment type="caution">
    <text evidence="7">The sequence shown here is derived from an EMBL/GenBank/DDBJ whole genome shotgun (WGS) entry which is preliminary data.</text>
</comment>
<evidence type="ECO:0000313" key="7">
    <source>
        <dbReference type="EMBL" id="CAF0743303.1"/>
    </source>
</evidence>
<feature type="transmembrane region" description="Helical" evidence="5">
    <location>
        <begin position="143"/>
        <end position="167"/>
    </location>
</feature>
<evidence type="ECO:0000256" key="2">
    <source>
        <dbReference type="ARBA" id="ARBA00022692"/>
    </source>
</evidence>
<gene>
    <name evidence="7" type="ORF">JYZ213_LOCUS2017</name>
</gene>
<dbReference type="EMBL" id="CAJNOG010000010">
    <property type="protein sequence ID" value="CAF0743303.1"/>
    <property type="molecule type" value="Genomic_DNA"/>
</dbReference>
<feature type="transmembrane region" description="Helical" evidence="5">
    <location>
        <begin position="201"/>
        <end position="220"/>
    </location>
</feature>
<dbReference type="Pfam" id="PF00001">
    <property type="entry name" value="7tm_1"/>
    <property type="match status" value="1"/>
</dbReference>
<keyword evidence="3 5" id="KW-1133">Transmembrane helix</keyword>
<accession>A0A813P0L0</accession>
<evidence type="ECO:0000313" key="8">
    <source>
        <dbReference type="Proteomes" id="UP000663845"/>
    </source>
</evidence>
<feature type="transmembrane region" description="Helical" evidence="5">
    <location>
        <begin position="240"/>
        <end position="258"/>
    </location>
</feature>
<sequence>MDSNISLSTTTISSGFQWTTSFNANRIKFIILLLLQLLSIPCFLWIFYQFARQRQLRQSLNHHVILLLLIISFLFVTIALPLTQAFLYTSYVYPSSDVFCSLWTWIHYSLNIINMFLMAFASIERNWLIFHPSIVQNRRGKVLFHYGPLIFCLLYPPLFYIAAIFIWPCENYYDYTQLLCTWPCYFYNYIWAQVDLFFNNYTPLLSIPLFCAIIYIRVLIQKHEMKQEVFKWNRDKKMIIQLWAISSLYLGMWMPIQLTGLINTYWDPNFLLQAQVDYIYLFPYLIHLIYPFIVLLTYRKEMLSFRRNAVVPAITLTERRNMPTMFK</sequence>
<keyword evidence="4 5" id="KW-0472">Membrane</keyword>
<keyword evidence="2 5" id="KW-0812">Transmembrane</keyword>
<feature type="transmembrane region" description="Helical" evidence="5">
    <location>
        <begin position="29"/>
        <end position="48"/>
    </location>
</feature>
<dbReference type="GO" id="GO:0016020">
    <property type="term" value="C:membrane"/>
    <property type="evidence" value="ECO:0007669"/>
    <property type="project" value="UniProtKB-SubCell"/>
</dbReference>
<dbReference type="GO" id="GO:0004930">
    <property type="term" value="F:G protein-coupled receptor activity"/>
    <property type="evidence" value="ECO:0007669"/>
    <property type="project" value="InterPro"/>
</dbReference>
<feature type="transmembrane region" description="Helical" evidence="5">
    <location>
        <begin position="60"/>
        <end position="82"/>
    </location>
</feature>